<keyword evidence="3" id="KW-0449">Lipoprotein</keyword>
<accession>A0ABV7HNU4</accession>
<comment type="caution">
    <text evidence="3">The sequence shown here is derived from an EMBL/GenBank/DDBJ whole genome shotgun (WGS) entry which is preliminary data.</text>
</comment>
<dbReference type="InterPro" id="IPR024952">
    <property type="entry name" value="LPP20-like_dom"/>
</dbReference>
<gene>
    <name evidence="3" type="ORF">ACFOEB_03565</name>
</gene>
<evidence type="ECO:0000256" key="1">
    <source>
        <dbReference type="SAM" id="MobiDB-lite"/>
    </source>
</evidence>
<protein>
    <submittedName>
        <fullName evidence="3">LPP20 family lipoprotein</fullName>
    </submittedName>
</protein>
<dbReference type="EMBL" id="JBHRTL010000004">
    <property type="protein sequence ID" value="MFC3154268.1"/>
    <property type="molecule type" value="Genomic_DNA"/>
</dbReference>
<organism evidence="3 4">
    <name type="scientific">Gilvimarinus japonicus</name>
    <dbReference type="NCBI Taxonomy" id="1796469"/>
    <lineage>
        <taxon>Bacteria</taxon>
        <taxon>Pseudomonadati</taxon>
        <taxon>Pseudomonadota</taxon>
        <taxon>Gammaproteobacteria</taxon>
        <taxon>Cellvibrionales</taxon>
        <taxon>Cellvibrionaceae</taxon>
        <taxon>Gilvimarinus</taxon>
    </lineage>
</organism>
<dbReference type="Proteomes" id="UP001595548">
    <property type="component" value="Unassembled WGS sequence"/>
</dbReference>
<dbReference type="Pfam" id="PF02169">
    <property type="entry name" value="LPP20"/>
    <property type="match status" value="1"/>
</dbReference>
<feature type="domain" description="Lipoprotein LPP20-like" evidence="2">
    <location>
        <begin position="79"/>
        <end position="151"/>
    </location>
</feature>
<feature type="compositionally biased region" description="Low complexity" evidence="1">
    <location>
        <begin position="167"/>
        <end position="178"/>
    </location>
</feature>
<feature type="region of interest" description="Disordered" evidence="1">
    <location>
        <begin position="167"/>
        <end position="191"/>
    </location>
</feature>
<dbReference type="RefSeq" id="WP_382414438.1">
    <property type="nucleotide sequence ID" value="NZ_AP031500.1"/>
</dbReference>
<sequence length="209" mass="22478">MERLVVRAGSLMAVSLLLVALNGCGILRCTLCASGEGSTQAGESASAQSSTKFTHTSNRSESLIITVTGYGAPNDHTQNKPQQMLMAMRASEVDAYRTLAERVQGVQLSASTKVADFVTNYDHLRAVVDSYIQSSKIISQGLTNQGYYETTLSLTLDQEFFQSFSAAPVPKTPTTKTADNPNPKNRISTLSTADSHYDIGSGQGWAWAE</sequence>
<evidence type="ECO:0000313" key="3">
    <source>
        <dbReference type="EMBL" id="MFC3154268.1"/>
    </source>
</evidence>
<keyword evidence="4" id="KW-1185">Reference proteome</keyword>
<proteinExistence type="predicted"/>
<evidence type="ECO:0000313" key="4">
    <source>
        <dbReference type="Proteomes" id="UP001595548"/>
    </source>
</evidence>
<feature type="compositionally biased region" description="Polar residues" evidence="1">
    <location>
        <begin position="179"/>
        <end position="191"/>
    </location>
</feature>
<evidence type="ECO:0000259" key="2">
    <source>
        <dbReference type="Pfam" id="PF02169"/>
    </source>
</evidence>
<reference evidence="4" key="1">
    <citation type="journal article" date="2019" name="Int. J. Syst. Evol. Microbiol.">
        <title>The Global Catalogue of Microorganisms (GCM) 10K type strain sequencing project: providing services to taxonomists for standard genome sequencing and annotation.</title>
        <authorList>
            <consortium name="The Broad Institute Genomics Platform"/>
            <consortium name="The Broad Institute Genome Sequencing Center for Infectious Disease"/>
            <person name="Wu L."/>
            <person name="Ma J."/>
        </authorList>
    </citation>
    <scope>NUCLEOTIDE SEQUENCE [LARGE SCALE GENOMIC DNA]</scope>
    <source>
        <strain evidence="4">KCTC 52141</strain>
    </source>
</reference>
<name>A0ABV7HNU4_9GAMM</name>